<dbReference type="eggNOG" id="ENOG502Z9BQ">
    <property type="taxonomic scope" value="Bacteria"/>
</dbReference>
<feature type="transmembrane region" description="Helical" evidence="1">
    <location>
        <begin position="211"/>
        <end position="228"/>
    </location>
</feature>
<name>C7RDM6_ANAPD</name>
<evidence type="ECO:0000256" key="1">
    <source>
        <dbReference type="SAM" id="Phobius"/>
    </source>
</evidence>
<keyword evidence="1" id="KW-0472">Membrane</keyword>
<dbReference type="RefSeq" id="WP_015778188.1">
    <property type="nucleotide sequence ID" value="NC_013171.1"/>
</dbReference>
<keyword evidence="3" id="KW-1185">Reference proteome</keyword>
<feature type="transmembrane region" description="Helical" evidence="1">
    <location>
        <begin position="447"/>
        <end position="464"/>
    </location>
</feature>
<dbReference type="InterPro" id="IPR029468">
    <property type="entry name" value="O-ag_pol_Wzy"/>
</dbReference>
<evidence type="ECO:0000313" key="3">
    <source>
        <dbReference type="Proteomes" id="UP000002294"/>
    </source>
</evidence>
<reference evidence="2 3" key="1">
    <citation type="journal article" date="2009" name="Stand. Genomic Sci.">
        <title>Complete genome sequence of Anaerococcus prevotii type strain (PC1).</title>
        <authorList>
            <person name="Labutti K."/>
            <person name="Pukall R."/>
            <person name="Steenblock K."/>
            <person name="Glavina Del Rio T."/>
            <person name="Tice H."/>
            <person name="Copeland A."/>
            <person name="Cheng J.F."/>
            <person name="Lucas S."/>
            <person name="Chen F."/>
            <person name="Nolan M."/>
            <person name="Bruce D."/>
            <person name="Goodwin L."/>
            <person name="Pitluck S."/>
            <person name="Ivanova N."/>
            <person name="Mavromatis K."/>
            <person name="Ovchinnikova G."/>
            <person name="Pati A."/>
            <person name="Chen A."/>
            <person name="Palaniappan K."/>
            <person name="Land M."/>
            <person name="Hauser L."/>
            <person name="Chang Y.J."/>
            <person name="Jeffries C.D."/>
            <person name="Chain P."/>
            <person name="Saunders E."/>
            <person name="Brettin T."/>
            <person name="Detter J.C."/>
            <person name="Han C."/>
            <person name="Goker M."/>
            <person name="Bristow J."/>
            <person name="Eisen J.A."/>
            <person name="Markowitz V."/>
            <person name="Hugenholtz P."/>
            <person name="Kyrpides N.C."/>
            <person name="Klenk H.P."/>
            <person name="Lapidus A."/>
        </authorList>
    </citation>
    <scope>NUCLEOTIDE SEQUENCE [LARGE SCALE GENOMIC DNA]</scope>
    <source>
        <strain evidence="3">ATCC 9321 / DSM 20548 / JCM 6508 / NCTC 11806 / PC1</strain>
    </source>
</reference>
<keyword evidence="1" id="KW-0812">Transmembrane</keyword>
<accession>C7RDM6</accession>
<dbReference type="Proteomes" id="UP000002294">
    <property type="component" value="Chromosome"/>
</dbReference>
<dbReference type="EMBL" id="CP001708">
    <property type="protein sequence ID" value="ACV29289.1"/>
    <property type="molecule type" value="Genomic_DNA"/>
</dbReference>
<dbReference type="Pfam" id="PF14296">
    <property type="entry name" value="O-ag_pol_Wzy"/>
    <property type="match status" value="1"/>
</dbReference>
<keyword evidence="1" id="KW-1133">Transmembrane helix</keyword>
<organism evidence="2 3">
    <name type="scientific">Anaerococcus prevotii (strain ATCC 9321 / DSM 20548 / JCM 6508 / NCTC 11806 / PC1)</name>
    <name type="common">Peptostreptococcus prevotii</name>
    <name type="synonym">Peptococcus prevotii</name>
    <dbReference type="NCBI Taxonomy" id="525919"/>
    <lineage>
        <taxon>Bacteria</taxon>
        <taxon>Bacillati</taxon>
        <taxon>Bacillota</taxon>
        <taxon>Tissierellia</taxon>
        <taxon>Tissierellales</taxon>
        <taxon>Peptoniphilaceae</taxon>
        <taxon>Anaerococcus</taxon>
    </lineage>
</organism>
<proteinExistence type="predicted"/>
<feature type="transmembrane region" description="Helical" evidence="1">
    <location>
        <begin position="183"/>
        <end position="204"/>
    </location>
</feature>
<dbReference type="NCBIfam" id="TIGR04370">
    <property type="entry name" value="glyco_rpt_poly"/>
    <property type="match status" value="1"/>
</dbReference>
<feature type="transmembrane region" description="Helical" evidence="1">
    <location>
        <begin position="7"/>
        <end position="24"/>
    </location>
</feature>
<dbReference type="KEGG" id="apr:Apre_1266"/>
<protein>
    <submittedName>
        <fullName evidence="2">Secreted polysaccharide polymerase</fullName>
    </submittedName>
</protein>
<feature type="transmembrane region" description="Helical" evidence="1">
    <location>
        <begin position="30"/>
        <end position="46"/>
    </location>
</feature>
<sequence>MKISFKMIKSFLLLFLFSILSIIFTEIHPLFVTLVSIWIICIVYAFDDLDNRGMLFSFFLCFFVFLIGRDFVKQYFKYGLETFYKDENIHAWMSYIISLVTILSGYILFTNDTTYDKEKKLIQHRDLNNIIYKKNIRKISILIYYISILFAVITQIEIIKFVSKSSFTDYYVDYAYYLKNNSTLYFISKVESVMPVAWAVYLGTGPDKKDMRFPLTIYFIYLMITLGTGQRSKFMLGILTIFTYYTLRNQEGEIWVSKKMMFKIVLSLPFLAMFISLYDIWREGNPVESINFFESIIKFFYDQGVTSNIVKRAYTYKDIIPDQIYTLEFFHSGILSRIFDIPVYHGNTIEHALYGGSFTHSLAYVVMESSYLSGRGTGSCYIAELYQDFGYLGVIIGNLIYSFIIAKLSNLSSTNYIRNGYKLFIMPYIFWAVRASFTYFLSQTLSPITIVTFLIIFITSKLMLKNNIKKISITL</sequence>
<dbReference type="OrthoDB" id="1938692at2"/>
<dbReference type="HOGENOM" id="CLU_030253_0_0_9"/>
<feature type="transmembrane region" description="Helical" evidence="1">
    <location>
        <begin position="142"/>
        <end position="163"/>
    </location>
</feature>
<feature type="transmembrane region" description="Helical" evidence="1">
    <location>
        <begin position="261"/>
        <end position="281"/>
    </location>
</feature>
<feature type="transmembrane region" description="Helical" evidence="1">
    <location>
        <begin position="92"/>
        <end position="109"/>
    </location>
</feature>
<dbReference type="AlphaFoldDB" id="C7RDM6"/>
<gene>
    <name evidence="2" type="ordered locus">Apre_1266</name>
</gene>
<dbReference type="STRING" id="525919.Apre_1266"/>
<feature type="transmembrane region" description="Helical" evidence="1">
    <location>
        <begin position="389"/>
        <end position="408"/>
    </location>
</feature>
<feature type="transmembrane region" description="Helical" evidence="1">
    <location>
        <begin position="53"/>
        <end position="72"/>
    </location>
</feature>
<evidence type="ECO:0000313" key="2">
    <source>
        <dbReference type="EMBL" id="ACV29289.1"/>
    </source>
</evidence>